<keyword evidence="3" id="KW-0813">Transport</keyword>
<evidence type="ECO:0000259" key="13">
    <source>
        <dbReference type="Pfam" id="PF02932"/>
    </source>
</evidence>
<evidence type="ECO:0000256" key="7">
    <source>
        <dbReference type="ARBA" id="ARBA00022989"/>
    </source>
</evidence>
<dbReference type="Gene3D" id="2.70.170.10">
    <property type="entry name" value="Neurotransmitter-gated ion-channel ligand-binding domain"/>
    <property type="match status" value="2"/>
</dbReference>
<evidence type="ECO:0000313" key="15">
    <source>
        <dbReference type="Proteomes" id="UP001208570"/>
    </source>
</evidence>
<dbReference type="InterPro" id="IPR036734">
    <property type="entry name" value="Neur_chan_lig-bd_sf"/>
</dbReference>
<dbReference type="GO" id="GO:0005230">
    <property type="term" value="F:extracellular ligand-gated monoatomic ion channel activity"/>
    <property type="evidence" value="ECO:0007669"/>
    <property type="project" value="InterPro"/>
</dbReference>
<dbReference type="PROSITE" id="PS00236">
    <property type="entry name" value="NEUROTR_ION_CHANNEL"/>
    <property type="match status" value="1"/>
</dbReference>
<dbReference type="GO" id="GO:0004888">
    <property type="term" value="F:transmembrane signaling receptor activity"/>
    <property type="evidence" value="ECO:0007669"/>
    <property type="project" value="InterPro"/>
</dbReference>
<feature type="transmembrane region" description="Helical" evidence="11">
    <location>
        <begin position="303"/>
        <end position="323"/>
    </location>
</feature>
<gene>
    <name evidence="14" type="ORF">LSH36_41g03014</name>
</gene>
<sequence>MSDRRQDSLPICPTVVICDLFINSFDSVSVDQMDYSMNIYSRQSWMDPRLSYDEDYPEIKDFKDVLCRFRYSLTLTCHMTLEYFPHDKQKCDVILESYGYTLSEIQFRWREPNPIQVNDDLELPQFEMTGYETGKCNKSYITGNFSCLRASFFLRRKYGYYMIQNYIPAMLIVILSWVSFWINIDAVPARISLGVLTVLTMTTQSVGAWMSLPRASYVKAIDIWISTCVFFVFAAMLEFALVNTLARKEIRRMSLKIRGDGNNHDINTDIFKRMLDEYTYGRPEQLDPSSRNLARRVDKVSRWLFPCIFVIFCVVYWCVFYLTDKQ</sequence>
<dbReference type="InterPro" id="IPR006028">
    <property type="entry name" value="GABAA/Glycine_rcpt"/>
</dbReference>
<evidence type="ECO:0000256" key="11">
    <source>
        <dbReference type="SAM" id="Phobius"/>
    </source>
</evidence>
<dbReference type="InterPro" id="IPR006201">
    <property type="entry name" value="Neur_channel"/>
</dbReference>
<evidence type="ECO:0000256" key="2">
    <source>
        <dbReference type="ARBA" id="ARBA00004236"/>
    </source>
</evidence>
<dbReference type="Pfam" id="PF02931">
    <property type="entry name" value="Neur_chan_LBD"/>
    <property type="match status" value="2"/>
</dbReference>
<evidence type="ECO:0000256" key="6">
    <source>
        <dbReference type="ARBA" id="ARBA00022729"/>
    </source>
</evidence>
<dbReference type="PANTHER" id="PTHR18945">
    <property type="entry name" value="NEUROTRANSMITTER GATED ION CHANNEL"/>
    <property type="match status" value="1"/>
</dbReference>
<feature type="domain" description="Neurotransmitter-gated ion-channel ligand-binding" evidence="12">
    <location>
        <begin position="65"/>
        <end position="157"/>
    </location>
</feature>
<dbReference type="InterPro" id="IPR038050">
    <property type="entry name" value="Neuro_actylchol_rec"/>
</dbReference>
<dbReference type="InterPro" id="IPR006029">
    <property type="entry name" value="Neurotrans-gated_channel_TM"/>
</dbReference>
<evidence type="ECO:0000256" key="5">
    <source>
        <dbReference type="ARBA" id="ARBA00022692"/>
    </source>
</evidence>
<dbReference type="Gene3D" id="1.20.58.390">
    <property type="entry name" value="Neurotransmitter-gated ion-channel transmembrane domain"/>
    <property type="match status" value="1"/>
</dbReference>
<accession>A0AAD9K804</accession>
<proteinExistence type="predicted"/>
<evidence type="ECO:0000256" key="10">
    <source>
        <dbReference type="ARBA" id="ARBA00023303"/>
    </source>
</evidence>
<organism evidence="14 15">
    <name type="scientific">Paralvinella palmiformis</name>
    <dbReference type="NCBI Taxonomy" id="53620"/>
    <lineage>
        <taxon>Eukaryota</taxon>
        <taxon>Metazoa</taxon>
        <taxon>Spiralia</taxon>
        <taxon>Lophotrochozoa</taxon>
        <taxon>Annelida</taxon>
        <taxon>Polychaeta</taxon>
        <taxon>Sedentaria</taxon>
        <taxon>Canalipalpata</taxon>
        <taxon>Terebellida</taxon>
        <taxon>Terebelliformia</taxon>
        <taxon>Alvinellidae</taxon>
        <taxon>Paralvinella</taxon>
    </lineage>
</organism>
<keyword evidence="9 11" id="KW-0472">Membrane</keyword>
<protein>
    <submittedName>
        <fullName evidence="14">Uncharacterized protein</fullName>
    </submittedName>
</protein>
<name>A0AAD9K804_9ANNE</name>
<evidence type="ECO:0000256" key="9">
    <source>
        <dbReference type="ARBA" id="ARBA00023136"/>
    </source>
</evidence>
<evidence type="ECO:0000313" key="14">
    <source>
        <dbReference type="EMBL" id="KAK2166145.1"/>
    </source>
</evidence>
<feature type="transmembrane region" description="Helical" evidence="11">
    <location>
        <begin position="191"/>
        <end position="211"/>
    </location>
</feature>
<dbReference type="GO" id="GO:0005886">
    <property type="term" value="C:plasma membrane"/>
    <property type="evidence" value="ECO:0007669"/>
    <property type="project" value="UniProtKB-SubCell"/>
</dbReference>
<dbReference type="InterPro" id="IPR036719">
    <property type="entry name" value="Neuro-gated_channel_TM_sf"/>
</dbReference>
<feature type="transmembrane region" description="Helical" evidence="11">
    <location>
        <begin position="223"/>
        <end position="246"/>
    </location>
</feature>
<feature type="domain" description="Neurotransmitter-gated ion-channel ligand-binding" evidence="12">
    <location>
        <begin position="13"/>
        <end position="61"/>
    </location>
</feature>
<keyword evidence="6" id="KW-0732">Signal</keyword>
<dbReference type="AlphaFoldDB" id="A0AAD9K804"/>
<keyword evidence="15" id="KW-1185">Reference proteome</keyword>
<evidence type="ECO:0000259" key="12">
    <source>
        <dbReference type="Pfam" id="PF02931"/>
    </source>
</evidence>
<evidence type="ECO:0000256" key="4">
    <source>
        <dbReference type="ARBA" id="ARBA00022475"/>
    </source>
</evidence>
<dbReference type="CDD" id="cd19049">
    <property type="entry name" value="LGIC_TM_anion"/>
    <property type="match status" value="1"/>
</dbReference>
<dbReference type="SUPFAM" id="SSF90112">
    <property type="entry name" value="Neurotransmitter-gated ion-channel transmembrane pore"/>
    <property type="match status" value="1"/>
</dbReference>
<dbReference type="InterPro" id="IPR018000">
    <property type="entry name" value="Neurotransmitter_ion_chnl_CS"/>
</dbReference>
<feature type="domain" description="Neurotransmitter-gated ion-channel transmembrane" evidence="13">
    <location>
        <begin position="166"/>
        <end position="249"/>
    </location>
</feature>
<comment type="caution">
    <text evidence="14">The sequence shown here is derived from an EMBL/GenBank/DDBJ whole genome shotgun (WGS) entry which is preliminary data.</text>
</comment>
<evidence type="ECO:0000256" key="3">
    <source>
        <dbReference type="ARBA" id="ARBA00022448"/>
    </source>
</evidence>
<keyword evidence="10" id="KW-0407">Ion channel</keyword>
<dbReference type="InterPro" id="IPR006202">
    <property type="entry name" value="Neur_chan_lig-bd"/>
</dbReference>
<reference evidence="14" key="1">
    <citation type="journal article" date="2023" name="Mol. Biol. Evol.">
        <title>Third-Generation Sequencing Reveals the Adaptive Role of the Epigenome in Three Deep-Sea Polychaetes.</title>
        <authorList>
            <person name="Perez M."/>
            <person name="Aroh O."/>
            <person name="Sun Y."/>
            <person name="Lan Y."/>
            <person name="Juniper S.K."/>
            <person name="Young C.R."/>
            <person name="Angers B."/>
            <person name="Qian P.Y."/>
        </authorList>
    </citation>
    <scope>NUCLEOTIDE SEQUENCE</scope>
    <source>
        <strain evidence="14">P08H-3</strain>
    </source>
</reference>
<keyword evidence="8" id="KW-0406">Ion transport</keyword>
<dbReference type="SUPFAM" id="SSF63712">
    <property type="entry name" value="Nicotinic receptor ligand binding domain-like"/>
    <property type="match status" value="1"/>
</dbReference>
<dbReference type="EMBL" id="JAODUP010000041">
    <property type="protein sequence ID" value="KAK2166145.1"/>
    <property type="molecule type" value="Genomic_DNA"/>
</dbReference>
<keyword evidence="5 11" id="KW-0812">Transmembrane</keyword>
<dbReference type="Pfam" id="PF02932">
    <property type="entry name" value="Neur_chan_memb"/>
    <property type="match status" value="1"/>
</dbReference>
<keyword evidence="7 11" id="KW-1133">Transmembrane helix</keyword>
<dbReference type="Proteomes" id="UP001208570">
    <property type="component" value="Unassembled WGS sequence"/>
</dbReference>
<comment type="subcellular location">
    <subcellularLocation>
        <location evidence="2">Cell membrane</location>
    </subcellularLocation>
    <subcellularLocation>
        <location evidence="1">Membrane</location>
        <topology evidence="1">Multi-pass membrane protein</topology>
    </subcellularLocation>
</comment>
<keyword evidence="4" id="KW-1003">Cell membrane</keyword>
<evidence type="ECO:0000256" key="8">
    <source>
        <dbReference type="ARBA" id="ARBA00023065"/>
    </source>
</evidence>
<feature type="transmembrane region" description="Helical" evidence="11">
    <location>
        <begin position="166"/>
        <end position="184"/>
    </location>
</feature>
<dbReference type="PRINTS" id="PR00253">
    <property type="entry name" value="GABAARECEPTR"/>
</dbReference>
<evidence type="ECO:0000256" key="1">
    <source>
        <dbReference type="ARBA" id="ARBA00004141"/>
    </source>
</evidence>